<feature type="binding site" evidence="12">
    <location>
        <position position="49"/>
    </location>
    <ligand>
        <name>Zn(2+)</name>
        <dbReference type="ChEBI" id="CHEBI:29105"/>
    </ligand>
</feature>
<dbReference type="Pfam" id="PF07776">
    <property type="entry name" value="zf-AD"/>
    <property type="match status" value="1"/>
</dbReference>
<keyword evidence="4" id="KW-0677">Repeat</keyword>
<proteinExistence type="inferred from homology"/>
<evidence type="ECO:0000256" key="4">
    <source>
        <dbReference type="ARBA" id="ARBA00022737"/>
    </source>
</evidence>
<evidence type="ECO:0000256" key="2">
    <source>
        <dbReference type="ARBA" id="ARBA00006991"/>
    </source>
</evidence>
<dbReference type="PROSITE" id="PS00028">
    <property type="entry name" value="ZINC_FINGER_C2H2_1"/>
    <property type="match status" value="4"/>
</dbReference>
<name>A0A9P0BRH3_CHRIL</name>
<dbReference type="GO" id="GO:0000977">
    <property type="term" value="F:RNA polymerase II transcription regulatory region sequence-specific DNA binding"/>
    <property type="evidence" value="ECO:0007669"/>
    <property type="project" value="TreeGrafter"/>
</dbReference>
<evidence type="ECO:0000256" key="5">
    <source>
        <dbReference type="ARBA" id="ARBA00022771"/>
    </source>
</evidence>
<evidence type="ECO:0000256" key="3">
    <source>
        <dbReference type="ARBA" id="ARBA00022723"/>
    </source>
</evidence>
<dbReference type="SMART" id="SM00868">
    <property type="entry name" value="zf-AD"/>
    <property type="match status" value="1"/>
</dbReference>
<feature type="domain" description="C2H2-type" evidence="13">
    <location>
        <begin position="254"/>
        <end position="282"/>
    </location>
</feature>
<dbReference type="FunFam" id="3.30.160.60:FF:000508">
    <property type="entry name" value="Myeloid zinc finger 1"/>
    <property type="match status" value="1"/>
</dbReference>
<dbReference type="PROSITE" id="PS50157">
    <property type="entry name" value="ZINC_FINGER_C2H2_2"/>
    <property type="match status" value="4"/>
</dbReference>
<evidence type="ECO:0000256" key="1">
    <source>
        <dbReference type="ARBA" id="ARBA00004123"/>
    </source>
</evidence>
<keyword evidence="6 12" id="KW-0862">Zinc</keyword>
<dbReference type="SUPFAM" id="SSF57667">
    <property type="entry name" value="beta-beta-alpha zinc fingers"/>
    <property type="match status" value="3"/>
</dbReference>
<feature type="binding site" evidence="12">
    <location>
        <position position="4"/>
    </location>
    <ligand>
        <name>Zn(2+)</name>
        <dbReference type="ChEBI" id="CHEBI:29105"/>
    </ligand>
</feature>
<comment type="similarity">
    <text evidence="2">Belongs to the krueppel C2H2-type zinc-finger protein family.</text>
</comment>
<dbReference type="SUPFAM" id="SSF57716">
    <property type="entry name" value="Glucocorticoid receptor-like (DNA-binding domain)"/>
    <property type="match status" value="1"/>
</dbReference>
<feature type="domain" description="C2H2-type" evidence="13">
    <location>
        <begin position="312"/>
        <end position="339"/>
    </location>
</feature>
<evidence type="ECO:0000256" key="11">
    <source>
        <dbReference type="PROSITE-ProRule" id="PRU00042"/>
    </source>
</evidence>
<dbReference type="InterPro" id="IPR012934">
    <property type="entry name" value="Znf_AD"/>
</dbReference>
<comment type="subcellular location">
    <subcellularLocation>
        <location evidence="1">Nucleus</location>
    </subcellularLocation>
</comment>
<dbReference type="OrthoDB" id="3437960at2759"/>
<evidence type="ECO:0000256" key="10">
    <source>
        <dbReference type="ARBA" id="ARBA00023242"/>
    </source>
</evidence>
<evidence type="ECO:0000259" key="13">
    <source>
        <dbReference type="PROSITE" id="PS50157"/>
    </source>
</evidence>
<reference evidence="15" key="1">
    <citation type="submission" date="2021-12" db="EMBL/GenBank/DDBJ databases">
        <authorList>
            <person name="King R."/>
        </authorList>
    </citation>
    <scope>NUCLEOTIDE SEQUENCE</scope>
</reference>
<keyword evidence="7" id="KW-0805">Transcription regulation</keyword>
<evidence type="ECO:0000256" key="12">
    <source>
        <dbReference type="PROSITE-ProRule" id="PRU01263"/>
    </source>
</evidence>
<organism evidence="15 16">
    <name type="scientific">Chrysodeixis includens</name>
    <name type="common">Soybean looper</name>
    <name type="synonym">Pseudoplusia includens</name>
    <dbReference type="NCBI Taxonomy" id="689277"/>
    <lineage>
        <taxon>Eukaryota</taxon>
        <taxon>Metazoa</taxon>
        <taxon>Ecdysozoa</taxon>
        <taxon>Arthropoda</taxon>
        <taxon>Hexapoda</taxon>
        <taxon>Insecta</taxon>
        <taxon>Pterygota</taxon>
        <taxon>Neoptera</taxon>
        <taxon>Endopterygota</taxon>
        <taxon>Lepidoptera</taxon>
        <taxon>Glossata</taxon>
        <taxon>Ditrysia</taxon>
        <taxon>Noctuoidea</taxon>
        <taxon>Noctuidae</taxon>
        <taxon>Plusiinae</taxon>
        <taxon>Chrysodeixis</taxon>
    </lineage>
</organism>
<sequence length="410" mass="47660">MSLCRTCLSKNDLEPIFTDSNNLFLRTEQLYIVSGVEIILNDGLSQLICMKCTNLINTVLKFREECSAAEEKLLNTYIQNHPTIIKKKKSNDSKEVATKKIKKNKKLCDSKKVGTKKLKQENDYKCSVLIQDFESSNDSDFMNGFSIDEEVIQSDEESRRVRIEDYESSDDSNFNLNFSLTDTDVKINWDEKEKELLEREKRKIINKEQDKKLLSLAVTPNEVGGPIKCRLCSKVLANLQNFKCHAKTHYEPQNACEECGRKFVNPSHMRYHQQRVHEMKKRLACGSCSYRAVDPLQLKNHERAEHTGERPYICDVCGHSFRMRANIAQHMRKHFGVRNLQCERCPAMFRSRSELTGHQNRVHFLSYTYLCYLCTDTYKRPASVKKHLLNVHGVPRSEQLSIKCVKTKKR</sequence>
<evidence type="ECO:0000256" key="6">
    <source>
        <dbReference type="ARBA" id="ARBA00022833"/>
    </source>
</evidence>
<keyword evidence="3 12" id="KW-0479">Metal-binding</keyword>
<evidence type="ECO:0000313" key="15">
    <source>
        <dbReference type="EMBL" id="CAH0599448.1"/>
    </source>
</evidence>
<feature type="domain" description="C2H2-type" evidence="13">
    <location>
        <begin position="340"/>
        <end position="363"/>
    </location>
</feature>
<dbReference type="PANTHER" id="PTHR24379:SF127">
    <property type="entry name" value="BLOODY FINGERS-RELATED"/>
    <property type="match status" value="1"/>
</dbReference>
<dbReference type="EMBL" id="LR824031">
    <property type="protein sequence ID" value="CAH0599448.1"/>
    <property type="molecule type" value="Genomic_DNA"/>
</dbReference>
<dbReference type="SMART" id="SM00355">
    <property type="entry name" value="ZnF_C2H2"/>
    <property type="match status" value="6"/>
</dbReference>
<dbReference type="PROSITE" id="PS51915">
    <property type="entry name" value="ZAD"/>
    <property type="match status" value="1"/>
</dbReference>
<accession>A0A9P0BRH3</accession>
<feature type="domain" description="C2H2-type" evidence="13">
    <location>
        <begin position="283"/>
        <end position="311"/>
    </location>
</feature>
<evidence type="ECO:0000256" key="7">
    <source>
        <dbReference type="ARBA" id="ARBA00023015"/>
    </source>
</evidence>
<keyword evidence="8" id="KW-0238">DNA-binding</keyword>
<keyword evidence="5 11" id="KW-0863">Zinc-finger</keyword>
<keyword evidence="10" id="KW-0539">Nucleus</keyword>
<keyword evidence="16" id="KW-1185">Reference proteome</keyword>
<dbReference type="GO" id="GO:0000981">
    <property type="term" value="F:DNA-binding transcription factor activity, RNA polymerase II-specific"/>
    <property type="evidence" value="ECO:0007669"/>
    <property type="project" value="TreeGrafter"/>
</dbReference>
<dbReference type="InterPro" id="IPR036236">
    <property type="entry name" value="Znf_C2H2_sf"/>
</dbReference>
<protein>
    <submittedName>
        <fullName evidence="15">Uncharacterized protein</fullName>
    </submittedName>
</protein>
<keyword evidence="9" id="KW-0804">Transcription</keyword>
<dbReference type="GO" id="GO:0042802">
    <property type="term" value="F:identical protein binding"/>
    <property type="evidence" value="ECO:0007669"/>
    <property type="project" value="UniProtKB-ARBA"/>
</dbReference>
<dbReference type="AlphaFoldDB" id="A0A9P0BRH3"/>
<feature type="binding site" evidence="12">
    <location>
        <position position="7"/>
    </location>
    <ligand>
        <name>Zn(2+)</name>
        <dbReference type="ChEBI" id="CHEBI:29105"/>
    </ligand>
</feature>
<evidence type="ECO:0000259" key="14">
    <source>
        <dbReference type="PROSITE" id="PS51915"/>
    </source>
</evidence>
<dbReference type="GO" id="GO:0005634">
    <property type="term" value="C:nucleus"/>
    <property type="evidence" value="ECO:0007669"/>
    <property type="project" value="UniProtKB-SubCell"/>
</dbReference>
<dbReference type="Gene3D" id="3.30.160.60">
    <property type="entry name" value="Classic Zinc Finger"/>
    <property type="match status" value="3"/>
</dbReference>
<evidence type="ECO:0000256" key="8">
    <source>
        <dbReference type="ARBA" id="ARBA00023125"/>
    </source>
</evidence>
<evidence type="ECO:0000313" key="16">
    <source>
        <dbReference type="Proteomes" id="UP001154114"/>
    </source>
</evidence>
<dbReference type="InterPro" id="IPR013087">
    <property type="entry name" value="Znf_C2H2_type"/>
</dbReference>
<feature type="domain" description="ZAD" evidence="14">
    <location>
        <begin position="2"/>
        <end position="76"/>
    </location>
</feature>
<dbReference type="PANTHER" id="PTHR24379">
    <property type="entry name" value="KRAB AND ZINC FINGER DOMAIN-CONTAINING"/>
    <property type="match status" value="1"/>
</dbReference>
<dbReference type="Gene3D" id="3.40.1800.20">
    <property type="match status" value="1"/>
</dbReference>
<dbReference type="GO" id="GO:0008270">
    <property type="term" value="F:zinc ion binding"/>
    <property type="evidence" value="ECO:0007669"/>
    <property type="project" value="UniProtKB-UniRule"/>
</dbReference>
<feature type="binding site" evidence="12">
    <location>
        <position position="52"/>
    </location>
    <ligand>
        <name>Zn(2+)</name>
        <dbReference type="ChEBI" id="CHEBI:29105"/>
    </ligand>
</feature>
<dbReference type="Proteomes" id="UP001154114">
    <property type="component" value="Chromosome 28"/>
</dbReference>
<dbReference type="Pfam" id="PF00096">
    <property type="entry name" value="zf-C2H2"/>
    <property type="match status" value="3"/>
</dbReference>
<evidence type="ECO:0000256" key="9">
    <source>
        <dbReference type="ARBA" id="ARBA00023163"/>
    </source>
</evidence>
<gene>
    <name evidence="15" type="ORF">CINC_LOCUS8743</name>
</gene>